<comment type="cofactor">
    <cofactor evidence="1">
        <name>FMN</name>
        <dbReference type="ChEBI" id="CHEBI:58210"/>
    </cofactor>
</comment>
<dbReference type="InterPro" id="IPR005719">
    <property type="entry name" value="Dihydroorotate_DH_2"/>
</dbReference>
<dbReference type="SUPFAM" id="SSF51395">
    <property type="entry name" value="FMN-linked oxidoreductases"/>
    <property type="match status" value="1"/>
</dbReference>
<evidence type="ECO:0000256" key="4">
    <source>
        <dbReference type="ARBA" id="ARBA00022630"/>
    </source>
</evidence>
<dbReference type="GO" id="GO:0106430">
    <property type="term" value="F:dihydroorotate dehydrogenase (quinone) activity"/>
    <property type="evidence" value="ECO:0007669"/>
    <property type="project" value="UniProtKB-EC"/>
</dbReference>
<keyword evidence="7" id="KW-0560">Oxidoreductase</keyword>
<dbReference type="Proteomes" id="UP000034127">
    <property type="component" value="Unassembled WGS sequence"/>
</dbReference>
<keyword evidence="8" id="KW-0472">Membrane</keyword>
<feature type="domain" description="Dihydroorotate dehydrogenase catalytic" evidence="10">
    <location>
        <begin position="28"/>
        <end position="326"/>
    </location>
</feature>
<reference evidence="11 12" key="1">
    <citation type="journal article" date="2015" name="Nature">
        <title>rRNA introns, odd ribosomes, and small enigmatic genomes across a large radiation of phyla.</title>
        <authorList>
            <person name="Brown C.T."/>
            <person name="Hug L.A."/>
            <person name="Thomas B.C."/>
            <person name="Sharon I."/>
            <person name="Castelle C.J."/>
            <person name="Singh A."/>
            <person name="Wilkins M.J."/>
            <person name="Williams K.H."/>
            <person name="Banfield J.F."/>
        </authorList>
    </citation>
    <scope>NUCLEOTIDE SEQUENCE [LARGE SCALE GENOMIC DNA]</scope>
</reference>
<dbReference type="PATRIC" id="fig|1618485.3.peg.592"/>
<accession>A0A0G0DVZ2</accession>
<dbReference type="GO" id="GO:0044205">
    <property type="term" value="P:'de novo' UMP biosynthetic process"/>
    <property type="evidence" value="ECO:0007669"/>
    <property type="project" value="UniProtKB-UniPathway"/>
</dbReference>
<dbReference type="Gene3D" id="3.20.20.70">
    <property type="entry name" value="Aldolase class I"/>
    <property type="match status" value="1"/>
</dbReference>
<dbReference type="CDD" id="cd04738">
    <property type="entry name" value="DHOD_2_like"/>
    <property type="match status" value="1"/>
</dbReference>
<keyword evidence="6" id="KW-0665">Pyrimidine biosynthesis</keyword>
<evidence type="ECO:0000313" key="12">
    <source>
        <dbReference type="Proteomes" id="UP000034127"/>
    </source>
</evidence>
<dbReference type="UniPathway" id="UPA00070"/>
<evidence type="ECO:0000256" key="8">
    <source>
        <dbReference type="ARBA" id="ARBA00023136"/>
    </source>
</evidence>
<dbReference type="InterPro" id="IPR050074">
    <property type="entry name" value="DHO_dehydrogenase"/>
</dbReference>
<dbReference type="NCBIfam" id="TIGR01036">
    <property type="entry name" value="pyrD_sub2"/>
    <property type="match status" value="1"/>
</dbReference>
<evidence type="ECO:0000256" key="9">
    <source>
        <dbReference type="NCBIfam" id="TIGR01036"/>
    </source>
</evidence>
<proteinExistence type="predicted"/>
<evidence type="ECO:0000256" key="3">
    <source>
        <dbReference type="ARBA" id="ARBA00004725"/>
    </source>
</evidence>
<dbReference type="PANTHER" id="PTHR48109:SF4">
    <property type="entry name" value="DIHYDROOROTATE DEHYDROGENASE (QUINONE), MITOCHONDRIAL"/>
    <property type="match status" value="1"/>
</dbReference>
<evidence type="ECO:0000256" key="7">
    <source>
        <dbReference type="ARBA" id="ARBA00023002"/>
    </source>
</evidence>
<gene>
    <name evidence="11" type="ORF">UR63_C0020G0047</name>
</gene>
<dbReference type="GO" id="GO:0006207">
    <property type="term" value="P:'de novo' pyrimidine nucleobase biosynthetic process"/>
    <property type="evidence" value="ECO:0007669"/>
    <property type="project" value="UniProtKB-UniRule"/>
</dbReference>
<sequence length="344" mass="38170">MVFFGELLSKTPIMKLIGSKFIYKDKSLKQKVSGITFENPVGLAAGFDYNANLTQALSYLNFGFQSVGTITYIPYEGNPPPRLGRLPKSRSLMVNKGFKNLGTDFISKKLKNLEFKIPIGISIGLTNSNENKTLDQAIKDIVAAFKIFENSGVKNSYYELNISCPNLINNSISFYKSANLKQLLQLIKRLKLKKSVFIKMPIEKSNAQVISICNVLINSKFIKGVIIGNLQKDRKHPSLVKSEVKKFKVGYFSGKACEERSNELIKLVYKKYKSKLIIIGCGGVFSGADAYKKIKLGATLIQLITGMIFQGPQLIAQINLELIDLLKKDGFENIKEAVGGDVSA</sequence>
<dbReference type="GO" id="GO:0005886">
    <property type="term" value="C:plasma membrane"/>
    <property type="evidence" value="ECO:0007669"/>
    <property type="project" value="TreeGrafter"/>
</dbReference>
<comment type="pathway">
    <text evidence="3">Pyrimidine metabolism; UMP biosynthesis via de novo pathway.</text>
</comment>
<evidence type="ECO:0000256" key="5">
    <source>
        <dbReference type="ARBA" id="ARBA00022643"/>
    </source>
</evidence>
<dbReference type="InterPro" id="IPR013785">
    <property type="entry name" value="Aldolase_TIM"/>
</dbReference>
<keyword evidence="5" id="KW-0288">FMN</keyword>
<comment type="caution">
    <text evidence="11">The sequence shown here is derived from an EMBL/GenBank/DDBJ whole genome shotgun (WGS) entry which is preliminary data.</text>
</comment>
<dbReference type="InterPro" id="IPR005720">
    <property type="entry name" value="Dihydroorotate_DH_cat"/>
</dbReference>
<comment type="function">
    <text evidence="2">Catalyzes the conversion of dihydroorotate to orotate with quinone as electron acceptor.</text>
</comment>
<dbReference type="GO" id="GO:0005737">
    <property type="term" value="C:cytoplasm"/>
    <property type="evidence" value="ECO:0007669"/>
    <property type="project" value="InterPro"/>
</dbReference>
<organism evidence="11 12">
    <name type="scientific">Candidatus Roizmanbacteria bacterium GW2011_GWC2_35_12</name>
    <dbReference type="NCBI Taxonomy" id="1618485"/>
    <lineage>
        <taxon>Bacteria</taxon>
        <taxon>Candidatus Roizmaniibacteriota</taxon>
    </lineage>
</organism>
<evidence type="ECO:0000256" key="2">
    <source>
        <dbReference type="ARBA" id="ARBA00003125"/>
    </source>
</evidence>
<evidence type="ECO:0000256" key="6">
    <source>
        <dbReference type="ARBA" id="ARBA00022975"/>
    </source>
</evidence>
<dbReference type="Pfam" id="PF01180">
    <property type="entry name" value="DHO_dh"/>
    <property type="match status" value="1"/>
</dbReference>
<dbReference type="InterPro" id="IPR012135">
    <property type="entry name" value="Dihydroorotate_DH_1_2"/>
</dbReference>
<protein>
    <recommendedName>
        <fullName evidence="9">Dihydroorotate dehydrogenase (quinone)</fullName>
        <ecNumber evidence="9">1.3.5.2</ecNumber>
    </recommendedName>
</protein>
<dbReference type="EC" id="1.3.5.2" evidence="9"/>
<dbReference type="EMBL" id="LBPX01000020">
    <property type="protein sequence ID" value="KKP67175.1"/>
    <property type="molecule type" value="Genomic_DNA"/>
</dbReference>
<dbReference type="PANTHER" id="PTHR48109">
    <property type="entry name" value="DIHYDROOROTATE DEHYDROGENASE (QUINONE), MITOCHONDRIAL-RELATED"/>
    <property type="match status" value="1"/>
</dbReference>
<evidence type="ECO:0000256" key="1">
    <source>
        <dbReference type="ARBA" id="ARBA00001917"/>
    </source>
</evidence>
<keyword evidence="4" id="KW-0285">Flavoprotein</keyword>
<evidence type="ECO:0000259" key="10">
    <source>
        <dbReference type="Pfam" id="PF01180"/>
    </source>
</evidence>
<name>A0A0G0DVZ2_9BACT</name>
<evidence type="ECO:0000313" key="11">
    <source>
        <dbReference type="EMBL" id="KKP67175.1"/>
    </source>
</evidence>
<dbReference type="PIRSF" id="PIRSF000164">
    <property type="entry name" value="DHO_oxidase"/>
    <property type="match status" value="1"/>
</dbReference>
<dbReference type="AlphaFoldDB" id="A0A0G0DVZ2"/>